<evidence type="ECO:0000256" key="10">
    <source>
        <dbReference type="RuleBase" id="RU004328"/>
    </source>
</evidence>
<dbReference type="CDD" id="cd01061">
    <property type="entry name" value="RNase_T2_euk"/>
    <property type="match status" value="1"/>
</dbReference>
<evidence type="ECO:0000256" key="7">
    <source>
        <dbReference type="ARBA" id="ARBA00023180"/>
    </source>
</evidence>
<dbReference type="SUPFAM" id="SSF55895">
    <property type="entry name" value="Ribonuclease Rh-like"/>
    <property type="match status" value="1"/>
</dbReference>
<dbReference type="GO" id="GO:0005576">
    <property type="term" value="C:extracellular region"/>
    <property type="evidence" value="ECO:0007669"/>
    <property type="project" value="TreeGrafter"/>
</dbReference>
<sequence length="268" mass="28846">MAYIASLLTAVGSLVGSALAAASACPASAPLSCQRTGTIQNTCCTEAQGQVLQVQFWNSSPATGPANSWTIHGLWPDNCDGTYKSTCDSSRAYTDISCTLKDRGATSILNYMETYWKDYQGKDESFWEHEWSKHGTCYSTLKPSCYTNYQAEDELVDFLNTTITLFKDLPTYQWLSNAGITPSSSKTYSNAAITSALKAKFGATPILTCTSGELNQIQYAFNVRGSVAHGNFIPVNPTGTAGNCPKTGIKYLPKDFSTTPNADEGSCG</sequence>
<dbReference type="Gene3D" id="3.90.730.10">
    <property type="entry name" value="Ribonuclease T2-like"/>
    <property type="match status" value="1"/>
</dbReference>
<keyword evidence="4" id="KW-0255">Endonuclease</keyword>
<comment type="similarity">
    <text evidence="1 10">Belongs to the RNase T2 family.</text>
</comment>
<gene>
    <name evidence="12" type="ORF">EKO04_008956</name>
</gene>
<name>A0A8H7IYF4_9PLEO</name>
<protein>
    <recommendedName>
        <fullName evidence="2">ribonuclease T2</fullName>
        <ecNumber evidence="2">4.6.1.19</ecNumber>
    </recommendedName>
</protein>
<feature type="active site" evidence="9">
    <location>
        <position position="72"/>
    </location>
</feature>
<dbReference type="GO" id="GO:0003723">
    <property type="term" value="F:RNA binding"/>
    <property type="evidence" value="ECO:0007669"/>
    <property type="project" value="InterPro"/>
</dbReference>
<keyword evidence="11" id="KW-0732">Signal</keyword>
<keyword evidence="7" id="KW-0325">Glycoprotein</keyword>
<accession>A0A8H7IYF4</accession>
<evidence type="ECO:0000256" key="4">
    <source>
        <dbReference type="ARBA" id="ARBA00022759"/>
    </source>
</evidence>
<dbReference type="EC" id="4.6.1.19" evidence="2"/>
<evidence type="ECO:0000256" key="1">
    <source>
        <dbReference type="ARBA" id="ARBA00007469"/>
    </source>
</evidence>
<dbReference type="PANTHER" id="PTHR11240">
    <property type="entry name" value="RIBONUCLEASE T2"/>
    <property type="match status" value="1"/>
</dbReference>
<dbReference type="PROSITE" id="PS00531">
    <property type="entry name" value="RNASE_T2_2"/>
    <property type="match status" value="1"/>
</dbReference>
<evidence type="ECO:0000256" key="2">
    <source>
        <dbReference type="ARBA" id="ARBA00012571"/>
    </source>
</evidence>
<dbReference type="InterPro" id="IPR033130">
    <property type="entry name" value="RNase_T2_His_AS_2"/>
</dbReference>
<proteinExistence type="inferred from homology"/>
<feature type="active site" evidence="9">
    <location>
        <position position="130"/>
    </location>
</feature>
<dbReference type="InterPro" id="IPR001568">
    <property type="entry name" value="RNase_T2-like"/>
</dbReference>
<comment type="caution">
    <text evidence="12">The sequence shown here is derived from an EMBL/GenBank/DDBJ whole genome shotgun (WGS) entry which is preliminary data.</text>
</comment>
<dbReference type="PANTHER" id="PTHR11240:SF22">
    <property type="entry name" value="RIBONUCLEASE T2"/>
    <property type="match status" value="1"/>
</dbReference>
<keyword evidence="8" id="KW-0456">Lyase</keyword>
<dbReference type="GO" id="GO:0033897">
    <property type="term" value="F:ribonuclease T2 activity"/>
    <property type="evidence" value="ECO:0007669"/>
    <property type="project" value="UniProtKB-EC"/>
</dbReference>
<dbReference type="InterPro" id="IPR033697">
    <property type="entry name" value="Ribonuclease_T2_eukaryotic"/>
</dbReference>
<keyword evidence="6" id="KW-1015">Disulfide bond</keyword>
<dbReference type="InterPro" id="IPR018188">
    <property type="entry name" value="RNase_T2_His_AS_1"/>
</dbReference>
<evidence type="ECO:0000256" key="8">
    <source>
        <dbReference type="ARBA" id="ARBA00023239"/>
    </source>
</evidence>
<keyword evidence="3" id="KW-0540">Nuclease</keyword>
<feature type="signal peptide" evidence="11">
    <location>
        <begin position="1"/>
        <end position="20"/>
    </location>
</feature>
<reference evidence="12" key="1">
    <citation type="submission" date="2018-12" db="EMBL/GenBank/DDBJ databases">
        <authorList>
            <person name="Syme R.A."/>
            <person name="Farfan-Caceres L."/>
            <person name="Lichtenzveig J."/>
        </authorList>
    </citation>
    <scope>NUCLEOTIDE SEQUENCE</scope>
    <source>
        <strain evidence="12">Al4</strain>
    </source>
</reference>
<evidence type="ECO:0000256" key="6">
    <source>
        <dbReference type="ARBA" id="ARBA00023157"/>
    </source>
</evidence>
<dbReference type="InterPro" id="IPR036430">
    <property type="entry name" value="RNase_T2-like_sf"/>
</dbReference>
<evidence type="ECO:0000256" key="5">
    <source>
        <dbReference type="ARBA" id="ARBA00022801"/>
    </source>
</evidence>
<dbReference type="FunFam" id="3.90.730.10:FF:000004">
    <property type="entry name" value="Ribonuclease T2-like"/>
    <property type="match status" value="1"/>
</dbReference>
<feature type="active site" evidence="9">
    <location>
        <position position="134"/>
    </location>
</feature>
<keyword evidence="13" id="KW-1185">Reference proteome</keyword>
<feature type="chain" id="PRO_5034866869" description="ribonuclease T2" evidence="11">
    <location>
        <begin position="21"/>
        <end position="268"/>
    </location>
</feature>
<evidence type="ECO:0000256" key="3">
    <source>
        <dbReference type="ARBA" id="ARBA00022722"/>
    </source>
</evidence>
<evidence type="ECO:0000256" key="9">
    <source>
        <dbReference type="PIRSR" id="PIRSR633697-1"/>
    </source>
</evidence>
<dbReference type="GO" id="GO:0016787">
    <property type="term" value="F:hydrolase activity"/>
    <property type="evidence" value="ECO:0007669"/>
    <property type="project" value="UniProtKB-KW"/>
</dbReference>
<dbReference type="EMBL" id="RZGK01000016">
    <property type="protein sequence ID" value="KAF9693167.1"/>
    <property type="molecule type" value="Genomic_DNA"/>
</dbReference>
<dbReference type="Pfam" id="PF00445">
    <property type="entry name" value="Ribonuclease_T2"/>
    <property type="match status" value="1"/>
</dbReference>
<evidence type="ECO:0000313" key="13">
    <source>
        <dbReference type="Proteomes" id="UP000651452"/>
    </source>
</evidence>
<evidence type="ECO:0000313" key="12">
    <source>
        <dbReference type="EMBL" id="KAF9693167.1"/>
    </source>
</evidence>
<keyword evidence="5" id="KW-0378">Hydrolase</keyword>
<organism evidence="12 13">
    <name type="scientific">Ascochyta lentis</name>
    <dbReference type="NCBI Taxonomy" id="205686"/>
    <lineage>
        <taxon>Eukaryota</taxon>
        <taxon>Fungi</taxon>
        <taxon>Dikarya</taxon>
        <taxon>Ascomycota</taxon>
        <taxon>Pezizomycotina</taxon>
        <taxon>Dothideomycetes</taxon>
        <taxon>Pleosporomycetidae</taxon>
        <taxon>Pleosporales</taxon>
        <taxon>Pleosporineae</taxon>
        <taxon>Didymellaceae</taxon>
        <taxon>Ascochyta</taxon>
    </lineage>
</organism>
<evidence type="ECO:0000256" key="11">
    <source>
        <dbReference type="SAM" id="SignalP"/>
    </source>
</evidence>
<dbReference type="OrthoDB" id="435754at2759"/>
<dbReference type="AlphaFoldDB" id="A0A8H7IYF4"/>
<dbReference type="Proteomes" id="UP000651452">
    <property type="component" value="Unassembled WGS sequence"/>
</dbReference>
<dbReference type="GO" id="GO:0006401">
    <property type="term" value="P:RNA catabolic process"/>
    <property type="evidence" value="ECO:0007669"/>
    <property type="project" value="TreeGrafter"/>
</dbReference>
<dbReference type="PROSITE" id="PS00530">
    <property type="entry name" value="RNASE_T2_1"/>
    <property type="match status" value="1"/>
</dbReference>
<reference evidence="12" key="2">
    <citation type="submission" date="2020-09" db="EMBL/GenBank/DDBJ databases">
        <title>Reference genome assembly for Australian Ascochyta lentis isolate Al4.</title>
        <authorList>
            <person name="Lee R.C."/>
            <person name="Farfan-Caceres L.M."/>
            <person name="Debler J.W."/>
            <person name="Williams A.H."/>
            <person name="Henares B.M."/>
        </authorList>
    </citation>
    <scope>NUCLEOTIDE SEQUENCE</scope>
    <source>
        <strain evidence="12">Al4</strain>
    </source>
</reference>